<evidence type="ECO:0000313" key="1">
    <source>
        <dbReference type="EMBL" id="GAA2158124.1"/>
    </source>
</evidence>
<evidence type="ECO:0000313" key="2">
    <source>
        <dbReference type="Proteomes" id="UP001422759"/>
    </source>
</evidence>
<proteinExistence type="predicted"/>
<accession>A0ABP5M625</accession>
<comment type="caution">
    <text evidence="1">The sequence shown here is derived from an EMBL/GenBank/DDBJ whole genome shotgun (WGS) entry which is preliminary data.</text>
</comment>
<gene>
    <name evidence="1" type="ORF">GCM10009760_60890</name>
</gene>
<reference evidence="2" key="1">
    <citation type="journal article" date="2019" name="Int. J. Syst. Evol. Microbiol.">
        <title>The Global Catalogue of Microorganisms (GCM) 10K type strain sequencing project: providing services to taxonomists for standard genome sequencing and annotation.</title>
        <authorList>
            <consortium name="The Broad Institute Genomics Platform"/>
            <consortium name="The Broad Institute Genome Sequencing Center for Infectious Disease"/>
            <person name="Wu L."/>
            <person name="Ma J."/>
        </authorList>
    </citation>
    <scope>NUCLEOTIDE SEQUENCE [LARGE SCALE GENOMIC DNA]</scope>
    <source>
        <strain evidence="2">JCM 14560</strain>
    </source>
</reference>
<organism evidence="1 2">
    <name type="scientific">Kitasatospora kazusensis</name>
    <dbReference type="NCBI Taxonomy" id="407974"/>
    <lineage>
        <taxon>Bacteria</taxon>
        <taxon>Bacillati</taxon>
        <taxon>Actinomycetota</taxon>
        <taxon>Actinomycetes</taxon>
        <taxon>Kitasatosporales</taxon>
        <taxon>Streptomycetaceae</taxon>
        <taxon>Kitasatospora</taxon>
    </lineage>
</organism>
<sequence>MPIGAEGAEAAELGAPAYAGVADRPPITPSATNAAADLRYVPNDGTCLPL</sequence>
<dbReference type="EMBL" id="BAAANT010000065">
    <property type="protein sequence ID" value="GAA2158124.1"/>
    <property type="molecule type" value="Genomic_DNA"/>
</dbReference>
<keyword evidence="2" id="KW-1185">Reference proteome</keyword>
<protein>
    <submittedName>
        <fullName evidence="1">Uncharacterized protein</fullName>
    </submittedName>
</protein>
<dbReference type="Proteomes" id="UP001422759">
    <property type="component" value="Unassembled WGS sequence"/>
</dbReference>
<name>A0ABP5M625_9ACTN</name>